<gene>
    <name evidence="1" type="ORF">AMECASPLE_016368</name>
</gene>
<evidence type="ECO:0000313" key="2">
    <source>
        <dbReference type="Proteomes" id="UP001469553"/>
    </source>
</evidence>
<dbReference type="EMBL" id="JAHRIP010085828">
    <property type="protein sequence ID" value="MEQ2314870.1"/>
    <property type="molecule type" value="Genomic_DNA"/>
</dbReference>
<organism evidence="1 2">
    <name type="scientific">Ameca splendens</name>
    <dbReference type="NCBI Taxonomy" id="208324"/>
    <lineage>
        <taxon>Eukaryota</taxon>
        <taxon>Metazoa</taxon>
        <taxon>Chordata</taxon>
        <taxon>Craniata</taxon>
        <taxon>Vertebrata</taxon>
        <taxon>Euteleostomi</taxon>
        <taxon>Actinopterygii</taxon>
        <taxon>Neopterygii</taxon>
        <taxon>Teleostei</taxon>
        <taxon>Neoteleostei</taxon>
        <taxon>Acanthomorphata</taxon>
        <taxon>Ovalentaria</taxon>
        <taxon>Atherinomorphae</taxon>
        <taxon>Cyprinodontiformes</taxon>
        <taxon>Goodeidae</taxon>
        <taxon>Ameca</taxon>
    </lineage>
</organism>
<dbReference type="Proteomes" id="UP001469553">
    <property type="component" value="Unassembled WGS sequence"/>
</dbReference>
<proteinExistence type="predicted"/>
<protein>
    <submittedName>
        <fullName evidence="1">Uncharacterized protein</fullName>
    </submittedName>
</protein>
<keyword evidence="2" id="KW-1185">Reference proteome</keyword>
<sequence length="130" mass="14317">MFSPNLSSPAPSTYLKMIQWLNVRAVSAIKASVFEGRTPSPPSFSVSSCPPPPPFSSHIIQHPLSFAPTQAGLRADLQALSFRLRPHCQLRALLSLVSCPESFFPLSAAPSRGQRRPYRATFPLIHFCQL</sequence>
<accession>A0ABV1AAR3</accession>
<evidence type="ECO:0000313" key="1">
    <source>
        <dbReference type="EMBL" id="MEQ2314870.1"/>
    </source>
</evidence>
<comment type="caution">
    <text evidence="1">The sequence shown here is derived from an EMBL/GenBank/DDBJ whole genome shotgun (WGS) entry which is preliminary data.</text>
</comment>
<name>A0ABV1AAR3_9TELE</name>
<reference evidence="1 2" key="1">
    <citation type="submission" date="2021-06" db="EMBL/GenBank/DDBJ databases">
        <authorList>
            <person name="Palmer J.M."/>
        </authorList>
    </citation>
    <scope>NUCLEOTIDE SEQUENCE [LARGE SCALE GENOMIC DNA]</scope>
    <source>
        <strain evidence="1 2">AS_MEX2019</strain>
        <tissue evidence="1">Muscle</tissue>
    </source>
</reference>